<evidence type="ECO:0000256" key="4">
    <source>
        <dbReference type="ARBA" id="ARBA00022461"/>
    </source>
</evidence>
<gene>
    <name evidence="15" type="primary">LOC107267130</name>
</gene>
<organism evidence="14 15">
    <name type="scientific">Cephus cinctus</name>
    <name type="common">Wheat stem sawfly</name>
    <dbReference type="NCBI Taxonomy" id="211228"/>
    <lineage>
        <taxon>Eukaryota</taxon>
        <taxon>Metazoa</taxon>
        <taxon>Ecdysozoa</taxon>
        <taxon>Arthropoda</taxon>
        <taxon>Hexapoda</taxon>
        <taxon>Insecta</taxon>
        <taxon>Pterygota</taxon>
        <taxon>Neoptera</taxon>
        <taxon>Endopterygota</taxon>
        <taxon>Hymenoptera</taxon>
        <taxon>Cephoidea</taxon>
        <taxon>Cephidae</taxon>
        <taxon>Cephus</taxon>
    </lineage>
</organism>
<keyword evidence="9 13" id="KW-0472">Membrane</keyword>
<evidence type="ECO:0000256" key="9">
    <source>
        <dbReference type="ARBA" id="ARBA00023136"/>
    </source>
</evidence>
<evidence type="ECO:0000256" key="8">
    <source>
        <dbReference type="ARBA" id="ARBA00023065"/>
    </source>
</evidence>
<dbReference type="InterPro" id="IPR001873">
    <property type="entry name" value="ENaC"/>
</dbReference>
<feature type="transmembrane region" description="Helical" evidence="13">
    <location>
        <begin position="223"/>
        <end position="245"/>
    </location>
</feature>
<dbReference type="PANTHER" id="PTHR11690">
    <property type="entry name" value="AMILORIDE-SENSITIVE SODIUM CHANNEL-RELATED"/>
    <property type="match status" value="1"/>
</dbReference>
<dbReference type="GeneID" id="107267130"/>
<keyword evidence="14" id="KW-1185">Reference proteome</keyword>
<evidence type="ECO:0000256" key="3">
    <source>
        <dbReference type="ARBA" id="ARBA00022448"/>
    </source>
</evidence>
<keyword evidence="4 12" id="KW-0894">Sodium channel</keyword>
<dbReference type="AlphaFoldDB" id="A0AAJ7RGC5"/>
<keyword evidence="5 12" id="KW-0812">Transmembrane</keyword>
<evidence type="ECO:0000256" key="2">
    <source>
        <dbReference type="ARBA" id="ARBA00007193"/>
    </source>
</evidence>
<protein>
    <submittedName>
        <fullName evidence="15">Sodium channel protein Nach isoform X2</fullName>
    </submittedName>
</protein>
<keyword evidence="3 12" id="KW-0813">Transport</keyword>
<dbReference type="Gene3D" id="1.10.287.770">
    <property type="entry name" value="YojJ-like"/>
    <property type="match status" value="1"/>
</dbReference>
<sequence length="299" mass="35020">MMLCVNWTFLNQTELSEDEKVFYEQIYEWNWKPINTTKGNNIPDGGYKTTFEQRTPSCDTIYRNCMVGSYIVGDLGLYPPRNRQPTFTFTIPIQVHLDMKMTQSTASLRLLTRRQRGCIFSDEEETLDCCILRCQKRKILGICGCLPWFLASSEEPECSIQQYSCLIQHADRLQHPKCNCRLPCRHIAYDCIRFITKKNFKLRSSCEYVISHWPTVQYQRKTLFGWLDLLVSFGGVAGLFLGYSLLTSVEFIYYFTLRSYCGAVLNTPNQRHNIVRLRTVKPKAQMNLNGKQKYYNYIQ</sequence>
<keyword evidence="10 12" id="KW-0739">Sodium transport</keyword>
<dbReference type="PANTHER" id="PTHR11690:SF247">
    <property type="entry name" value="PICKPOCKET 23, ISOFORM C"/>
    <property type="match status" value="1"/>
</dbReference>
<keyword evidence="11 12" id="KW-0407">Ion channel</keyword>
<evidence type="ECO:0000256" key="1">
    <source>
        <dbReference type="ARBA" id="ARBA00004141"/>
    </source>
</evidence>
<keyword evidence="6 13" id="KW-1133">Transmembrane helix</keyword>
<dbReference type="Pfam" id="PF00858">
    <property type="entry name" value="ASC"/>
    <property type="match status" value="1"/>
</dbReference>
<evidence type="ECO:0000313" key="15">
    <source>
        <dbReference type="RefSeq" id="XP_024940109.1"/>
    </source>
</evidence>
<evidence type="ECO:0000256" key="11">
    <source>
        <dbReference type="ARBA" id="ARBA00023303"/>
    </source>
</evidence>
<evidence type="ECO:0000256" key="6">
    <source>
        <dbReference type="ARBA" id="ARBA00022989"/>
    </source>
</evidence>
<dbReference type="RefSeq" id="XP_024940109.1">
    <property type="nucleotide sequence ID" value="XM_025084341.1"/>
</dbReference>
<dbReference type="Proteomes" id="UP000694920">
    <property type="component" value="Unplaced"/>
</dbReference>
<dbReference type="GO" id="GO:0005886">
    <property type="term" value="C:plasma membrane"/>
    <property type="evidence" value="ECO:0007669"/>
    <property type="project" value="TreeGrafter"/>
</dbReference>
<proteinExistence type="inferred from homology"/>
<comment type="subcellular location">
    <subcellularLocation>
        <location evidence="1">Membrane</location>
        <topology evidence="1">Multi-pass membrane protein</topology>
    </subcellularLocation>
</comment>
<evidence type="ECO:0000256" key="7">
    <source>
        <dbReference type="ARBA" id="ARBA00023053"/>
    </source>
</evidence>
<evidence type="ECO:0000313" key="14">
    <source>
        <dbReference type="Proteomes" id="UP000694920"/>
    </source>
</evidence>
<reference evidence="15" key="1">
    <citation type="submission" date="2025-08" db="UniProtKB">
        <authorList>
            <consortium name="RefSeq"/>
        </authorList>
    </citation>
    <scope>IDENTIFICATION</scope>
</reference>
<accession>A0AAJ7RGC5</accession>
<evidence type="ECO:0000256" key="5">
    <source>
        <dbReference type="ARBA" id="ARBA00022692"/>
    </source>
</evidence>
<keyword evidence="8 12" id="KW-0406">Ion transport</keyword>
<dbReference type="GO" id="GO:0015280">
    <property type="term" value="F:ligand-gated sodium channel activity"/>
    <property type="evidence" value="ECO:0007669"/>
    <property type="project" value="TreeGrafter"/>
</dbReference>
<keyword evidence="7" id="KW-0915">Sodium</keyword>
<evidence type="ECO:0000256" key="13">
    <source>
        <dbReference type="SAM" id="Phobius"/>
    </source>
</evidence>
<evidence type="ECO:0000256" key="10">
    <source>
        <dbReference type="ARBA" id="ARBA00023201"/>
    </source>
</evidence>
<comment type="similarity">
    <text evidence="2 12">Belongs to the amiloride-sensitive sodium channel (TC 1.A.6) family.</text>
</comment>
<name>A0AAJ7RGC5_CEPCN</name>
<evidence type="ECO:0000256" key="12">
    <source>
        <dbReference type="RuleBase" id="RU000679"/>
    </source>
</evidence>